<dbReference type="Proteomes" id="UP000236630">
    <property type="component" value="Unassembled WGS sequence"/>
</dbReference>
<comment type="caution">
    <text evidence="2">The sequence shown here is derived from an EMBL/GenBank/DDBJ whole genome shotgun (WGS) entry which is preliminary data.</text>
</comment>
<organism evidence="2 3">
    <name type="scientific">Citrus unshiu</name>
    <name type="common">Satsuma mandarin</name>
    <name type="synonym">Citrus nobilis var. unshiu</name>
    <dbReference type="NCBI Taxonomy" id="55188"/>
    <lineage>
        <taxon>Eukaryota</taxon>
        <taxon>Viridiplantae</taxon>
        <taxon>Streptophyta</taxon>
        <taxon>Embryophyta</taxon>
        <taxon>Tracheophyta</taxon>
        <taxon>Spermatophyta</taxon>
        <taxon>Magnoliopsida</taxon>
        <taxon>eudicotyledons</taxon>
        <taxon>Gunneridae</taxon>
        <taxon>Pentapetalae</taxon>
        <taxon>rosids</taxon>
        <taxon>malvids</taxon>
        <taxon>Sapindales</taxon>
        <taxon>Rutaceae</taxon>
        <taxon>Aurantioideae</taxon>
        <taxon>Citrus</taxon>
    </lineage>
</organism>
<sequence length="75" mass="7900">MARLISSKSVLLTLFIFAIVSSPMLPCEAAAKSAANDLGAVMRAKKLPPFPPKVYCLHCVCCAPAPPGECCKCDC</sequence>
<name>A0A2H5PVM5_CITUN</name>
<proteinExistence type="predicted"/>
<keyword evidence="1" id="KW-0732">Signal</keyword>
<accession>A0A2H5PVM5</accession>
<dbReference type="PANTHER" id="PTHR36328:SF5">
    <property type="match status" value="1"/>
</dbReference>
<feature type="signal peptide" evidence="1">
    <location>
        <begin position="1"/>
        <end position="29"/>
    </location>
</feature>
<evidence type="ECO:0000313" key="2">
    <source>
        <dbReference type="EMBL" id="GAY56429.1"/>
    </source>
</evidence>
<gene>
    <name evidence="2" type="ORF">CUMW_171870</name>
</gene>
<dbReference type="PANTHER" id="PTHR36328">
    <property type="entry name" value="TRANSMEMBRANE PROTEIN"/>
    <property type="match status" value="1"/>
</dbReference>
<reference evidence="2 3" key="1">
    <citation type="journal article" date="2017" name="Front. Genet.">
        <title>Draft sequencing of the heterozygous diploid genome of Satsuma (Citrus unshiu Marc.) using a hybrid assembly approach.</title>
        <authorList>
            <person name="Shimizu T."/>
            <person name="Tanizawa Y."/>
            <person name="Mochizuki T."/>
            <person name="Nagasaki H."/>
            <person name="Yoshioka T."/>
            <person name="Toyoda A."/>
            <person name="Fujiyama A."/>
            <person name="Kaminuma E."/>
            <person name="Nakamura Y."/>
        </authorList>
    </citation>
    <scope>NUCLEOTIDE SEQUENCE [LARGE SCALE GENOMIC DNA]</scope>
    <source>
        <strain evidence="3">cv. Miyagawa wase</strain>
    </source>
</reference>
<evidence type="ECO:0000313" key="3">
    <source>
        <dbReference type="Proteomes" id="UP000236630"/>
    </source>
</evidence>
<feature type="chain" id="PRO_5014145397" evidence="1">
    <location>
        <begin position="30"/>
        <end position="75"/>
    </location>
</feature>
<dbReference type="EMBL" id="BDQV01000137">
    <property type="protein sequence ID" value="GAY56429.1"/>
    <property type="molecule type" value="Genomic_DNA"/>
</dbReference>
<dbReference type="AlphaFoldDB" id="A0A2H5PVM5"/>
<evidence type="ECO:0000256" key="1">
    <source>
        <dbReference type="SAM" id="SignalP"/>
    </source>
</evidence>
<protein>
    <submittedName>
        <fullName evidence="2">Uncharacterized protein</fullName>
    </submittedName>
</protein>
<keyword evidence="3" id="KW-1185">Reference proteome</keyword>